<dbReference type="SUPFAM" id="SSF55826">
    <property type="entry name" value="YbaK/ProRS associated domain"/>
    <property type="match status" value="1"/>
</dbReference>
<dbReference type="PANTHER" id="PTHR30411:SF1">
    <property type="entry name" value="CYTOPLASMIC PROTEIN"/>
    <property type="match status" value="1"/>
</dbReference>
<dbReference type="GO" id="GO:0002161">
    <property type="term" value="F:aminoacyl-tRNA deacylase activity"/>
    <property type="evidence" value="ECO:0007669"/>
    <property type="project" value="InterPro"/>
</dbReference>
<dbReference type="AlphaFoldDB" id="A0A940S660"/>
<dbReference type="RefSeq" id="WP_209374204.1">
    <property type="nucleotide sequence ID" value="NZ_JAGIZA010000007.1"/>
</dbReference>
<feature type="domain" description="YbaK/aminoacyl-tRNA synthetase-associated" evidence="1">
    <location>
        <begin position="33"/>
        <end position="155"/>
    </location>
</feature>
<protein>
    <submittedName>
        <fullName evidence="2">YbaK/EbsC family protein</fullName>
    </submittedName>
</protein>
<reference evidence="2" key="1">
    <citation type="submission" date="2021-03" db="EMBL/GenBank/DDBJ databases">
        <authorList>
            <person name="So Y."/>
        </authorList>
    </citation>
    <scope>NUCLEOTIDE SEQUENCE</scope>
    <source>
        <strain evidence="2">SG15</strain>
    </source>
</reference>
<comment type="caution">
    <text evidence="2">The sequence shown here is derived from an EMBL/GenBank/DDBJ whole genome shotgun (WGS) entry which is preliminary data.</text>
</comment>
<dbReference type="InterPro" id="IPR007214">
    <property type="entry name" value="YbaK/aa-tRNA-synth-assoc-dom"/>
</dbReference>
<keyword evidence="3" id="KW-1185">Reference proteome</keyword>
<gene>
    <name evidence="2" type="ORF">J5Y10_13060</name>
</gene>
<dbReference type="CDD" id="cd04333">
    <property type="entry name" value="ProX_deacylase"/>
    <property type="match status" value="1"/>
</dbReference>
<dbReference type="Proteomes" id="UP000677537">
    <property type="component" value="Unassembled WGS sequence"/>
</dbReference>
<name>A0A940S660_9PROT</name>
<dbReference type="Gene3D" id="3.90.960.10">
    <property type="entry name" value="YbaK/aminoacyl-tRNA synthetase-associated domain"/>
    <property type="match status" value="1"/>
</dbReference>
<dbReference type="PANTHER" id="PTHR30411">
    <property type="entry name" value="CYTOPLASMIC PROTEIN"/>
    <property type="match status" value="1"/>
</dbReference>
<evidence type="ECO:0000259" key="1">
    <source>
        <dbReference type="Pfam" id="PF04073"/>
    </source>
</evidence>
<dbReference type="InterPro" id="IPR036754">
    <property type="entry name" value="YbaK/aa-tRNA-synt-asso_dom_sf"/>
</dbReference>
<sequence length="170" mass="17045">MAAGEGKDGGSVARVRAALRAAGHPDAVREFPEGTRSAADAARAVGCSVGQIAKSVIFRGTAPDGTERPVLVVASGAHSVDPEKVAALTALSIGRAEGRWVREATGFAIGGVAPLGHLSPPVVLVDEALFAHAEVWAAAGSPRAVFPSTPAELLRISGGTRAVVAVATPD</sequence>
<evidence type="ECO:0000313" key="2">
    <source>
        <dbReference type="EMBL" id="MBP0493709.1"/>
    </source>
</evidence>
<dbReference type="Pfam" id="PF04073">
    <property type="entry name" value="tRNA_edit"/>
    <property type="match status" value="1"/>
</dbReference>
<dbReference type="EMBL" id="JAGIZA010000007">
    <property type="protein sequence ID" value="MBP0493709.1"/>
    <property type="molecule type" value="Genomic_DNA"/>
</dbReference>
<organism evidence="2 3">
    <name type="scientific">Roseomonas indoligenes</name>
    <dbReference type="NCBI Taxonomy" id="2820811"/>
    <lineage>
        <taxon>Bacteria</taxon>
        <taxon>Pseudomonadati</taxon>
        <taxon>Pseudomonadota</taxon>
        <taxon>Alphaproteobacteria</taxon>
        <taxon>Acetobacterales</taxon>
        <taxon>Roseomonadaceae</taxon>
        <taxon>Roseomonas</taxon>
    </lineage>
</organism>
<accession>A0A940S660</accession>
<proteinExistence type="predicted"/>
<evidence type="ECO:0000313" key="3">
    <source>
        <dbReference type="Proteomes" id="UP000677537"/>
    </source>
</evidence>